<keyword evidence="5" id="KW-1185">Reference proteome</keyword>
<dbReference type="InterPro" id="IPR029016">
    <property type="entry name" value="GAF-like_dom_sf"/>
</dbReference>
<keyword evidence="1" id="KW-0472">Membrane</keyword>
<evidence type="ECO:0000313" key="5">
    <source>
        <dbReference type="Proteomes" id="UP001230156"/>
    </source>
</evidence>
<dbReference type="Gene3D" id="3.30.450.40">
    <property type="match status" value="1"/>
</dbReference>
<dbReference type="InterPro" id="IPR003607">
    <property type="entry name" value="HD/PDEase_dom"/>
</dbReference>
<dbReference type="PANTHER" id="PTHR43155">
    <property type="entry name" value="CYCLIC DI-GMP PHOSPHODIESTERASE PA4108-RELATED"/>
    <property type="match status" value="1"/>
</dbReference>
<dbReference type="SUPFAM" id="SSF109604">
    <property type="entry name" value="HD-domain/PDEase-like"/>
    <property type="match status" value="2"/>
</dbReference>
<evidence type="ECO:0000313" key="4">
    <source>
        <dbReference type="EMBL" id="MDQ7248323.1"/>
    </source>
</evidence>
<organism evidence="4 5">
    <name type="scientific">Dongia sedimenti</name>
    <dbReference type="NCBI Taxonomy" id="3064282"/>
    <lineage>
        <taxon>Bacteria</taxon>
        <taxon>Pseudomonadati</taxon>
        <taxon>Pseudomonadota</taxon>
        <taxon>Alphaproteobacteria</taxon>
        <taxon>Rhodospirillales</taxon>
        <taxon>Dongiaceae</taxon>
        <taxon>Dongia</taxon>
    </lineage>
</organism>
<dbReference type="SMART" id="SM00471">
    <property type="entry name" value="HDc"/>
    <property type="match status" value="1"/>
</dbReference>
<proteinExistence type="predicted"/>
<keyword evidence="1" id="KW-1133">Transmembrane helix</keyword>
<dbReference type="Gene3D" id="6.10.340.10">
    <property type="match status" value="1"/>
</dbReference>
<dbReference type="InterPro" id="IPR003018">
    <property type="entry name" value="GAF"/>
</dbReference>
<feature type="transmembrane region" description="Helical" evidence="1">
    <location>
        <begin position="25"/>
        <end position="46"/>
    </location>
</feature>
<feature type="domain" description="HAMP" evidence="2">
    <location>
        <begin position="90"/>
        <end position="143"/>
    </location>
</feature>
<dbReference type="SUPFAM" id="SSF55781">
    <property type="entry name" value="GAF domain-like"/>
    <property type="match status" value="1"/>
</dbReference>
<dbReference type="Gene3D" id="1.10.3210.10">
    <property type="entry name" value="Hypothetical protein af1432"/>
    <property type="match status" value="2"/>
</dbReference>
<gene>
    <name evidence="4" type="ORF">Q8A70_11635</name>
</gene>
<dbReference type="Pfam" id="PF13487">
    <property type="entry name" value="HD_5"/>
    <property type="match status" value="1"/>
</dbReference>
<accession>A0ABU0YNV0</accession>
<feature type="transmembrane region" description="Helical" evidence="1">
    <location>
        <begin position="66"/>
        <end position="89"/>
    </location>
</feature>
<dbReference type="CDD" id="cd00077">
    <property type="entry name" value="HDc"/>
    <property type="match status" value="2"/>
</dbReference>
<sequence length="730" mass="82439">METTVLRNNFALRKVANRYPLRRHITAFFATLLVIAMLALGAFGAWQISALMSLPQDQMELGFKRIMWMLVTVSCLLLLMSIFAVWELARRLSKPLRSLAEEAQSIRDFDFSNAAAVNTGIEEVDELSIIMNEMKTTIRRFLEIGSSLTAERDLHSLLNRILREMVDVSRAVGGVIYLLEDDGSALRFETGRHAGDQTFDTLDEDYAIRVPLEIRNSIISDAAMRRKIEDRRVRTDEIKSVDRAIAQKLNVMGQHVELIAVPLLSPRGEALGVVLLVSEADGKGDNETASGHLLSLIKAIAGSAAIALENQQLMLAQKNLMDSLIKLVASAIDRKSPHTGGHCTRVPALAKMLAEAAVKQNYGPFANFRLSDEEWEALELASWLHDCGKVTTPEYVVDKATKLETLYNRIHEIRTRFEVVKRENEIKMLRDFLKGGSSLREVERKIVEFNVQIDQEYAIVAEANIGGEGTPAETIERVREIAQQRTWTRTLDDRIGISHEEMTRLKARPPIELPVVEHVLDDKPEHIVIREERDQMPEDNAWGFKLRVPVHKFNLGELHNLSIQRGTLTDEERYIINDHIVQTIIMLESLPFPRHLRNVPEIAGGHHERMDGAGYPRRLMGKDMSVLARIMAIADVFEALTAGDRPYKKAKPLSEAIKIMGAFKRNGHLDPDLLDLFLESNVWMDYSYRFLNPEQMDEPDIRSALAIRPATEPIGPRVGNMGAEPPRRIA</sequence>
<feature type="domain" description="HD-GYP" evidence="3">
    <location>
        <begin position="494"/>
        <end position="693"/>
    </location>
</feature>
<dbReference type="Proteomes" id="UP001230156">
    <property type="component" value="Unassembled WGS sequence"/>
</dbReference>
<dbReference type="SMART" id="SM00065">
    <property type="entry name" value="GAF"/>
    <property type="match status" value="1"/>
</dbReference>
<dbReference type="InterPro" id="IPR037522">
    <property type="entry name" value="HD_GYP_dom"/>
</dbReference>
<evidence type="ECO:0000259" key="2">
    <source>
        <dbReference type="PROSITE" id="PS50885"/>
    </source>
</evidence>
<dbReference type="PROSITE" id="PS50885">
    <property type="entry name" value="HAMP"/>
    <property type="match status" value="1"/>
</dbReference>
<protein>
    <submittedName>
        <fullName evidence="4">HD domain-containing phosphohydrolase</fullName>
    </submittedName>
</protein>
<dbReference type="InterPro" id="IPR003660">
    <property type="entry name" value="HAMP_dom"/>
</dbReference>
<evidence type="ECO:0000256" key="1">
    <source>
        <dbReference type="SAM" id="Phobius"/>
    </source>
</evidence>
<reference evidence="5" key="1">
    <citation type="submission" date="2023-08" db="EMBL/GenBank/DDBJ databases">
        <title>Rhodospirillaceae gen. nov., a novel taxon isolated from the Yangtze River Yuezi River estuary sludge.</title>
        <authorList>
            <person name="Ruan L."/>
        </authorList>
    </citation>
    <scope>NUCLEOTIDE SEQUENCE [LARGE SCALE GENOMIC DNA]</scope>
    <source>
        <strain evidence="5">R-7</strain>
    </source>
</reference>
<dbReference type="SMART" id="SM00304">
    <property type="entry name" value="HAMP"/>
    <property type="match status" value="1"/>
</dbReference>
<keyword evidence="1" id="KW-0812">Transmembrane</keyword>
<dbReference type="PANTHER" id="PTHR43155:SF2">
    <property type="entry name" value="CYCLIC DI-GMP PHOSPHODIESTERASE PA4108"/>
    <property type="match status" value="1"/>
</dbReference>
<dbReference type="RefSeq" id="WP_379955777.1">
    <property type="nucleotide sequence ID" value="NZ_JAUYVI010000003.1"/>
</dbReference>
<evidence type="ECO:0000259" key="3">
    <source>
        <dbReference type="PROSITE" id="PS51832"/>
    </source>
</evidence>
<dbReference type="PROSITE" id="PS51832">
    <property type="entry name" value="HD_GYP"/>
    <property type="match status" value="1"/>
</dbReference>
<dbReference type="Pfam" id="PF13185">
    <property type="entry name" value="GAF_2"/>
    <property type="match status" value="1"/>
</dbReference>
<dbReference type="EMBL" id="JAUYVI010000003">
    <property type="protein sequence ID" value="MDQ7248323.1"/>
    <property type="molecule type" value="Genomic_DNA"/>
</dbReference>
<comment type="caution">
    <text evidence="4">The sequence shown here is derived from an EMBL/GenBank/DDBJ whole genome shotgun (WGS) entry which is preliminary data.</text>
</comment>
<name>A0ABU0YNV0_9PROT</name>